<evidence type="ECO:0000256" key="1">
    <source>
        <dbReference type="SAM" id="Phobius"/>
    </source>
</evidence>
<evidence type="ECO:0000313" key="2">
    <source>
        <dbReference type="EMBL" id="QBG36353.1"/>
    </source>
</evidence>
<keyword evidence="1" id="KW-1133">Transmembrane helix</keyword>
<dbReference type="Proteomes" id="UP000290244">
    <property type="component" value="Chromosome"/>
</dbReference>
<evidence type="ECO:0008006" key="4">
    <source>
        <dbReference type="Google" id="ProtNLM"/>
    </source>
</evidence>
<keyword evidence="1" id="KW-0472">Membrane</keyword>
<organism evidence="2 3">
    <name type="scientific">Litorilituus sediminis</name>
    <dbReference type="NCBI Taxonomy" id="718192"/>
    <lineage>
        <taxon>Bacteria</taxon>
        <taxon>Pseudomonadati</taxon>
        <taxon>Pseudomonadota</taxon>
        <taxon>Gammaproteobacteria</taxon>
        <taxon>Alteromonadales</taxon>
        <taxon>Colwelliaceae</taxon>
        <taxon>Litorilituus</taxon>
    </lineage>
</organism>
<dbReference type="RefSeq" id="WP_130602422.1">
    <property type="nucleotide sequence ID" value="NZ_CP034759.1"/>
</dbReference>
<accession>A0A4P6P4H7</accession>
<name>A0A4P6P4H7_9GAMM</name>
<keyword evidence="1" id="KW-0812">Transmembrane</keyword>
<keyword evidence="3" id="KW-1185">Reference proteome</keyword>
<reference evidence="2 3" key="1">
    <citation type="submission" date="2018-12" db="EMBL/GenBank/DDBJ databases">
        <title>Complete genome of Litorilituus sediminis.</title>
        <authorList>
            <person name="Liu A."/>
            <person name="Rong J."/>
        </authorList>
    </citation>
    <scope>NUCLEOTIDE SEQUENCE [LARGE SCALE GENOMIC DNA]</scope>
    <source>
        <strain evidence="2 3">JCM 17549</strain>
    </source>
</reference>
<evidence type="ECO:0000313" key="3">
    <source>
        <dbReference type="Proteomes" id="UP000290244"/>
    </source>
</evidence>
<sequence>MNYIRSYFISFIVLISSIGTVNWFIDPFGMYWSPVMTGVNEIKPEAGTRSRISKAYQVDKVAPQILIVGNSRVEMGLDPNSKIFAGKRVYNQGMPGAHLIMQVDYAIDAIENNHSIEHVIMGVDFLDFLVNSQQLNSEHQQQNETIRARYQFRLSTLDASASEYSYQGLKEKLAMIFSLDALTASIQTLSKQNATTSSISALGFNSADSYKTIMQTEGIKPLFNQKLNEISARLNSDLVIKTQKDSPYSPKFSHLGRLISTASQHNIKLTLFINPYHYSYLHTLADKGQWQNFMLWKQLVQQYIASQNSSIALWDFSGFNEVINEAVPLDKPKSYMQWFWEPAHYKRELGERMLATLLLDKNDIKFGQRLTETSLAEATNQEARALNNTSSQWQKLKNQLSLAQ</sequence>
<dbReference type="KEGG" id="lsd:EMK97_11820"/>
<dbReference type="AlphaFoldDB" id="A0A4P6P4H7"/>
<gene>
    <name evidence="2" type="ORF">EMK97_11820</name>
</gene>
<dbReference type="OrthoDB" id="7324894at2"/>
<dbReference type="EMBL" id="CP034759">
    <property type="protein sequence ID" value="QBG36353.1"/>
    <property type="molecule type" value="Genomic_DNA"/>
</dbReference>
<proteinExistence type="predicted"/>
<protein>
    <recommendedName>
        <fullName evidence="4">DUF1574 domain-containing protein</fullName>
    </recommendedName>
</protein>
<feature type="transmembrane region" description="Helical" evidence="1">
    <location>
        <begin position="7"/>
        <end position="25"/>
    </location>
</feature>